<dbReference type="Gene3D" id="1.50.10.10">
    <property type="match status" value="1"/>
</dbReference>
<dbReference type="EMBL" id="SJOI01000001">
    <property type="protein sequence ID" value="TCL06351.1"/>
    <property type="molecule type" value="Genomic_DNA"/>
</dbReference>
<dbReference type="AlphaFoldDB" id="A0A4R1NK76"/>
<reference evidence="3 4" key="1">
    <citation type="submission" date="2019-02" db="EMBL/GenBank/DDBJ databases">
        <title>Investigation of anaerobic lignin degradation for improved lignocellulosic biofuels.</title>
        <authorList>
            <person name="Deangelis K."/>
        </authorList>
    </citation>
    <scope>NUCLEOTIDE SEQUENCE [LARGE SCALE GENOMIC DNA]</scope>
    <source>
        <strain evidence="3 4">159R</strain>
    </source>
</reference>
<dbReference type="SUPFAM" id="SSF48208">
    <property type="entry name" value="Six-hairpin glycosidases"/>
    <property type="match status" value="1"/>
</dbReference>
<dbReference type="InterPro" id="IPR008928">
    <property type="entry name" value="6-hairpin_glycosidase_sf"/>
</dbReference>
<comment type="caution">
    <text evidence="3">The sequence shown here is derived from an EMBL/GenBank/DDBJ whole genome shotgun (WGS) entry which is preliminary data.</text>
</comment>
<dbReference type="PANTHER" id="PTHR36845">
    <property type="entry name" value="HYDROLASE, PUTATIVE (AFU_ORTHOLOGUE AFUA_7G05090)-RELATED"/>
    <property type="match status" value="1"/>
</dbReference>
<sequence>MDWLTTAITGCVEKVKKSSVTFIDFPHITENGKYIFTRDGVWTGGFWVGQLWLSYGHSGDPALRAAAEHFTQRILPRAQDSRNHDLGFMFYPSAITGWRITGNESWRQGALAAARSLAAQFNPAGGYIPGWGFFGQEEWSGAVLIDTLMNLPLLLWAAEQSGEDRLLQVANRHVEKTLANHLRADGSVYHRFHFTPDGQPVRGDTWQGLSADSAWSRGQGWALTGLAILAGQRSNPLWLASAVRVARYIIGHLPADGIPPWDYLDPDKEAPKDASAGAISAYGLLRLYRLTGEVMFKDSAVSVLHALSRHCMLDDNEGLLAHATADLPHGLGIDQATAYGDYYFLKALLELKDVTLCG</sequence>
<gene>
    <name evidence="3" type="ORF">EZJ58_4602</name>
</gene>
<evidence type="ECO:0000256" key="1">
    <source>
        <dbReference type="ARBA" id="ARBA00022801"/>
    </source>
</evidence>
<evidence type="ECO:0000313" key="4">
    <source>
        <dbReference type="Proteomes" id="UP000294555"/>
    </source>
</evidence>
<accession>A0A4R1NK76</accession>
<dbReference type="Proteomes" id="UP000294555">
    <property type="component" value="Unassembled WGS sequence"/>
</dbReference>
<keyword evidence="1 3" id="KW-0378">Hydrolase</keyword>
<dbReference type="InterPro" id="IPR052369">
    <property type="entry name" value="UG_Glycosaminoglycan_Hydrolase"/>
</dbReference>
<dbReference type="GO" id="GO:0052757">
    <property type="term" value="F:chondroitin hydrolase activity"/>
    <property type="evidence" value="ECO:0007669"/>
    <property type="project" value="TreeGrafter"/>
</dbReference>
<dbReference type="RefSeq" id="WP_132925686.1">
    <property type="nucleotide sequence ID" value="NZ_SJOI01000001.1"/>
</dbReference>
<evidence type="ECO:0000256" key="2">
    <source>
        <dbReference type="ARBA" id="ARBA00038358"/>
    </source>
</evidence>
<name>A0A4R1NK76_9GAMM</name>
<proteinExistence type="inferred from homology"/>
<protein>
    <submittedName>
        <fullName evidence="3">Unsaturated chondroitin disaccharide hydrolase</fullName>
    </submittedName>
</protein>
<comment type="similarity">
    <text evidence="2">Belongs to the glycosyl hydrolase 88 family.</text>
</comment>
<dbReference type="OrthoDB" id="428577at2"/>
<evidence type="ECO:0000313" key="3">
    <source>
        <dbReference type="EMBL" id="TCL06351.1"/>
    </source>
</evidence>
<organism evidence="3 4">
    <name type="scientific">Sodalis ligni</name>
    <dbReference type="NCBI Taxonomy" id="2697027"/>
    <lineage>
        <taxon>Bacteria</taxon>
        <taxon>Pseudomonadati</taxon>
        <taxon>Pseudomonadota</taxon>
        <taxon>Gammaproteobacteria</taxon>
        <taxon>Enterobacterales</taxon>
        <taxon>Bruguierivoracaceae</taxon>
        <taxon>Sodalis</taxon>
    </lineage>
</organism>
<dbReference type="PANTHER" id="PTHR36845:SF1">
    <property type="entry name" value="HYDROLASE, PUTATIVE (AFU_ORTHOLOGUE AFUA_7G05090)-RELATED"/>
    <property type="match status" value="1"/>
</dbReference>
<keyword evidence="4" id="KW-1185">Reference proteome</keyword>
<dbReference type="GO" id="GO:0000272">
    <property type="term" value="P:polysaccharide catabolic process"/>
    <property type="evidence" value="ECO:0007669"/>
    <property type="project" value="TreeGrafter"/>
</dbReference>
<dbReference type="InterPro" id="IPR012341">
    <property type="entry name" value="6hp_glycosidase-like_sf"/>
</dbReference>